<dbReference type="SUPFAM" id="SSF55729">
    <property type="entry name" value="Acyl-CoA N-acyltransferases (Nat)"/>
    <property type="match status" value="1"/>
</dbReference>
<reference evidence="2 3" key="1">
    <citation type="journal article" date="2014" name="BMC Genomics">
        <title>Comparison of environmental and isolate Sulfobacillus genomes reveals diverse carbon, sulfur, nitrogen, and hydrogen metabolisms.</title>
        <authorList>
            <person name="Justice N.B."/>
            <person name="Norman A."/>
            <person name="Brown C.T."/>
            <person name="Singh A."/>
            <person name="Thomas B.C."/>
            <person name="Banfield J.F."/>
        </authorList>
    </citation>
    <scope>NUCLEOTIDE SEQUENCE [LARGE SCALE GENOMIC DNA]</scope>
    <source>
        <strain evidence="2">AMDSBA4</strain>
    </source>
</reference>
<dbReference type="PROSITE" id="PS51186">
    <property type="entry name" value="GNAT"/>
    <property type="match status" value="1"/>
</dbReference>
<feature type="domain" description="N-acetyltransferase" evidence="1">
    <location>
        <begin position="5"/>
        <end position="170"/>
    </location>
</feature>
<proteinExistence type="predicted"/>
<dbReference type="Proteomes" id="UP000242972">
    <property type="component" value="Unassembled WGS sequence"/>
</dbReference>
<dbReference type="Gene3D" id="3.40.630.30">
    <property type="match status" value="1"/>
</dbReference>
<evidence type="ECO:0000259" key="1">
    <source>
        <dbReference type="PROSITE" id="PS51186"/>
    </source>
</evidence>
<evidence type="ECO:0000313" key="2">
    <source>
        <dbReference type="EMBL" id="PSR34523.1"/>
    </source>
</evidence>
<dbReference type="PANTHER" id="PTHR37817:SF1">
    <property type="entry name" value="N-ACETYLTRANSFERASE EIS"/>
    <property type="match status" value="1"/>
</dbReference>
<dbReference type="InterPro" id="IPR051554">
    <property type="entry name" value="Acetyltransferase_Eis"/>
</dbReference>
<accession>A0A2T2XJ49</accession>
<protein>
    <recommendedName>
        <fullName evidence="1">N-acetyltransferase domain-containing protein</fullName>
    </recommendedName>
</protein>
<dbReference type="InterPro" id="IPR000182">
    <property type="entry name" value="GNAT_dom"/>
</dbReference>
<dbReference type="GO" id="GO:0030649">
    <property type="term" value="P:aminoglycoside antibiotic catabolic process"/>
    <property type="evidence" value="ECO:0007669"/>
    <property type="project" value="TreeGrafter"/>
</dbReference>
<dbReference type="EMBL" id="PXYW01000008">
    <property type="protein sequence ID" value="PSR34523.1"/>
    <property type="molecule type" value="Genomic_DNA"/>
</dbReference>
<organism evidence="2 3">
    <name type="scientific">Sulfobacillus benefaciens</name>
    <dbReference type="NCBI Taxonomy" id="453960"/>
    <lineage>
        <taxon>Bacteria</taxon>
        <taxon>Bacillati</taxon>
        <taxon>Bacillota</taxon>
        <taxon>Clostridia</taxon>
        <taxon>Eubacteriales</taxon>
        <taxon>Clostridiales Family XVII. Incertae Sedis</taxon>
        <taxon>Sulfobacillus</taxon>
    </lineage>
</organism>
<comment type="caution">
    <text evidence="2">The sequence shown here is derived from an EMBL/GenBank/DDBJ whole genome shotgun (WGS) entry which is preliminary data.</text>
</comment>
<dbReference type="Pfam" id="PF13527">
    <property type="entry name" value="Acetyltransf_9"/>
    <property type="match status" value="1"/>
</dbReference>
<evidence type="ECO:0000313" key="3">
    <source>
        <dbReference type="Proteomes" id="UP000242972"/>
    </source>
</evidence>
<name>A0A2T2XJ49_9FIRM</name>
<dbReference type="PANTHER" id="PTHR37817">
    <property type="entry name" value="N-ACETYLTRANSFERASE EIS"/>
    <property type="match status" value="1"/>
</dbReference>
<sequence>MSDSLIISQASSTKDILTLLSMLNSVYRPSAPPHEGMALEFPHLFALNNAQNLYYAAIDNQVVSMAGVYPQVLAIDGIELPVASIGCVATLPAFERRGIATKILNRIFDDLTRQEYPLALISGERGLYRRLDAVPVGSMYEVTLTADALGPIIQDLKGLVTAVVEEIGAPERSQWASTLAPIYWRQANRFRRTVPHMATLLDSLWFARPRYDQRLFTISDHKEITGYVVAYRSPGSSAPVTVMEWGGNSLTVLASMPYILNAFANKTVVVNFHRQDQVLASLITSHGVKLATTPLQGTVRILSLQSLLAQIQSLIQERYGRGLNLTQDPDQMWTGSSPRGDAVTLSRADIPGYLFNASPDGLGLPFPWTHDLNYI</sequence>
<dbReference type="AlphaFoldDB" id="A0A2T2XJ49"/>
<gene>
    <name evidence="2" type="ORF">C7B46_05195</name>
</gene>
<dbReference type="GO" id="GO:0034069">
    <property type="term" value="F:aminoglycoside N-acetyltransferase activity"/>
    <property type="evidence" value="ECO:0007669"/>
    <property type="project" value="TreeGrafter"/>
</dbReference>
<dbReference type="InterPro" id="IPR016181">
    <property type="entry name" value="Acyl_CoA_acyltransferase"/>
</dbReference>
<dbReference type="CDD" id="cd04301">
    <property type="entry name" value="NAT_SF"/>
    <property type="match status" value="1"/>
</dbReference>